<comment type="caution">
    <text evidence="2">The sequence shown here is derived from an EMBL/GenBank/DDBJ whole genome shotgun (WGS) entry which is preliminary data.</text>
</comment>
<evidence type="ECO:0008006" key="4">
    <source>
        <dbReference type="Google" id="ProtNLM"/>
    </source>
</evidence>
<dbReference type="InterPro" id="IPR038595">
    <property type="entry name" value="LOR_sf"/>
</dbReference>
<gene>
    <name evidence="2" type="ORF">V6N12_066869</name>
</gene>
<comment type="similarity">
    <text evidence="1">Belongs to the LOR family.</text>
</comment>
<dbReference type="Pfam" id="PF04525">
    <property type="entry name" value="LOR"/>
    <property type="match status" value="1"/>
</dbReference>
<proteinExistence type="inferred from homology"/>
<dbReference type="Gene3D" id="2.40.160.200">
    <property type="entry name" value="LURP1-related"/>
    <property type="match status" value="1"/>
</dbReference>
<evidence type="ECO:0000313" key="3">
    <source>
        <dbReference type="Proteomes" id="UP001472677"/>
    </source>
</evidence>
<accession>A0ABR2C9E5</accession>
<name>A0ABR2C9E5_9ROSI</name>
<sequence length="201" mass="21791">MAYPYPNPSPTLNLPFANPVSIIDPHFCAPNPVDLVIIRKVLTITDGNFVVTDVNGNILFKVKEKFLSLHGRRVLLDGAGNPIVTLKLKVVVVTGLVLDAMDACASLKLKIDVFLANNTKEEVCDFTVKQSWLGRSCVIYAGESSTIVAQMHNKDTVESTLIGKDKFKVTVYPNIDYAFIVALFMILDAIEYTGGGGGGGE</sequence>
<protein>
    <recommendedName>
        <fullName evidence="4">Protein LURP-one-related 15</fullName>
    </recommendedName>
</protein>
<dbReference type="InterPro" id="IPR007612">
    <property type="entry name" value="LOR"/>
</dbReference>
<evidence type="ECO:0000313" key="2">
    <source>
        <dbReference type="EMBL" id="KAK8516034.1"/>
    </source>
</evidence>
<dbReference type="EMBL" id="JBBPBM010000061">
    <property type="protein sequence ID" value="KAK8516034.1"/>
    <property type="molecule type" value="Genomic_DNA"/>
</dbReference>
<organism evidence="2 3">
    <name type="scientific">Hibiscus sabdariffa</name>
    <name type="common">roselle</name>
    <dbReference type="NCBI Taxonomy" id="183260"/>
    <lineage>
        <taxon>Eukaryota</taxon>
        <taxon>Viridiplantae</taxon>
        <taxon>Streptophyta</taxon>
        <taxon>Embryophyta</taxon>
        <taxon>Tracheophyta</taxon>
        <taxon>Spermatophyta</taxon>
        <taxon>Magnoliopsida</taxon>
        <taxon>eudicotyledons</taxon>
        <taxon>Gunneridae</taxon>
        <taxon>Pentapetalae</taxon>
        <taxon>rosids</taxon>
        <taxon>malvids</taxon>
        <taxon>Malvales</taxon>
        <taxon>Malvaceae</taxon>
        <taxon>Malvoideae</taxon>
        <taxon>Hibiscus</taxon>
    </lineage>
</organism>
<reference evidence="2 3" key="1">
    <citation type="journal article" date="2024" name="G3 (Bethesda)">
        <title>Genome assembly of Hibiscus sabdariffa L. provides insights into metabolisms of medicinal natural products.</title>
        <authorList>
            <person name="Kim T."/>
        </authorList>
    </citation>
    <scope>NUCLEOTIDE SEQUENCE [LARGE SCALE GENOMIC DNA]</scope>
    <source>
        <strain evidence="2">TK-2024</strain>
        <tissue evidence="2">Old leaves</tissue>
    </source>
</reference>
<dbReference type="PANTHER" id="PTHR31087">
    <property type="match status" value="1"/>
</dbReference>
<dbReference type="Proteomes" id="UP001472677">
    <property type="component" value="Unassembled WGS sequence"/>
</dbReference>
<dbReference type="PANTHER" id="PTHR31087:SF162">
    <property type="entry name" value="PROTEIN LURP-ONE-RELATED 10-LIKE"/>
    <property type="match status" value="1"/>
</dbReference>
<evidence type="ECO:0000256" key="1">
    <source>
        <dbReference type="ARBA" id="ARBA00005437"/>
    </source>
</evidence>
<dbReference type="InterPro" id="IPR025659">
    <property type="entry name" value="Tubby-like_C"/>
</dbReference>
<keyword evidence="3" id="KW-1185">Reference proteome</keyword>
<dbReference type="SUPFAM" id="SSF54518">
    <property type="entry name" value="Tubby C-terminal domain-like"/>
    <property type="match status" value="1"/>
</dbReference>